<dbReference type="Pfam" id="PF10604">
    <property type="entry name" value="Polyketide_cyc2"/>
    <property type="match status" value="1"/>
</dbReference>
<organism evidence="1 2">
    <name type="scientific">Streptomyces hazeniae</name>
    <dbReference type="NCBI Taxonomy" id="3075538"/>
    <lineage>
        <taxon>Bacteria</taxon>
        <taxon>Bacillati</taxon>
        <taxon>Actinomycetota</taxon>
        <taxon>Actinomycetes</taxon>
        <taxon>Kitasatosporales</taxon>
        <taxon>Streptomycetaceae</taxon>
        <taxon>Streptomyces</taxon>
    </lineage>
</organism>
<protein>
    <submittedName>
        <fullName evidence="1">SRPBCC family protein</fullName>
    </submittedName>
</protein>
<reference evidence="2" key="1">
    <citation type="submission" date="2023-07" db="EMBL/GenBank/DDBJ databases">
        <title>30 novel species of actinomycetes from the DSMZ collection.</title>
        <authorList>
            <person name="Nouioui I."/>
        </authorList>
    </citation>
    <scope>NUCLEOTIDE SEQUENCE [LARGE SCALE GENOMIC DNA]</scope>
    <source>
        <strain evidence="2">DSM 42041</strain>
    </source>
</reference>
<dbReference type="RefSeq" id="WP_311675253.1">
    <property type="nucleotide sequence ID" value="NZ_JAVREQ010000023.1"/>
</dbReference>
<dbReference type="InterPro" id="IPR023393">
    <property type="entry name" value="START-like_dom_sf"/>
</dbReference>
<gene>
    <name evidence="1" type="ORF">RM572_22630</name>
</gene>
<dbReference type="InterPro" id="IPR019587">
    <property type="entry name" value="Polyketide_cyclase/dehydratase"/>
</dbReference>
<accession>A0ABU2NXU2</accession>
<dbReference type="SUPFAM" id="SSF55961">
    <property type="entry name" value="Bet v1-like"/>
    <property type="match status" value="1"/>
</dbReference>
<dbReference type="Proteomes" id="UP001183414">
    <property type="component" value="Unassembled WGS sequence"/>
</dbReference>
<evidence type="ECO:0000313" key="2">
    <source>
        <dbReference type="Proteomes" id="UP001183414"/>
    </source>
</evidence>
<name>A0ABU2NXU2_9ACTN</name>
<evidence type="ECO:0000313" key="1">
    <source>
        <dbReference type="EMBL" id="MDT0381559.1"/>
    </source>
</evidence>
<comment type="caution">
    <text evidence="1">The sequence shown here is derived from an EMBL/GenBank/DDBJ whole genome shotgun (WGS) entry which is preliminary data.</text>
</comment>
<proteinExistence type="predicted"/>
<dbReference type="EMBL" id="JAVREQ010000023">
    <property type="protein sequence ID" value="MDT0381559.1"/>
    <property type="molecule type" value="Genomic_DNA"/>
</dbReference>
<keyword evidence="2" id="KW-1185">Reference proteome</keyword>
<dbReference type="Gene3D" id="3.30.530.20">
    <property type="match status" value="1"/>
</dbReference>
<sequence length="185" mass="19962">MRTIVDARCRKTTPPCTIWYTHGGRKGRRPARGGSAVRVTTQVGIDAPPERVWEVLTAVGDWPDFVPTVDRLTVETPGPLGHGSRARIKQPGMPALRWRVTAFEAGASFAWTARGGGVTTTGGHRVAPRPGGGSLLELSIDQRGPLAPLVRAVFGARTRRYVETEARSVKARAEATPPHVSRGDR</sequence>